<reference evidence="2 3" key="1">
    <citation type="submission" date="2023-01" db="EMBL/GenBank/DDBJ databases">
        <title>Analysis of 21 Apiospora genomes using comparative genomics revels a genus with tremendous synthesis potential of carbohydrate active enzymes and secondary metabolites.</title>
        <authorList>
            <person name="Sorensen T."/>
        </authorList>
    </citation>
    <scope>NUCLEOTIDE SEQUENCE [LARGE SCALE GENOMIC DNA]</scope>
    <source>
        <strain evidence="2 3">CBS 24483</strain>
    </source>
</reference>
<dbReference type="RefSeq" id="XP_066702337.1">
    <property type="nucleotide sequence ID" value="XM_066842475.1"/>
</dbReference>
<protein>
    <submittedName>
        <fullName evidence="2">Uncharacterized protein</fullName>
    </submittedName>
</protein>
<feature type="region of interest" description="Disordered" evidence="1">
    <location>
        <begin position="501"/>
        <end position="527"/>
    </location>
</feature>
<name>A0ABR1QJX0_9PEZI</name>
<feature type="region of interest" description="Disordered" evidence="1">
    <location>
        <begin position="259"/>
        <end position="486"/>
    </location>
</feature>
<proteinExistence type="predicted"/>
<accession>A0ABR1QJX0</accession>
<feature type="compositionally biased region" description="Low complexity" evidence="1">
    <location>
        <begin position="168"/>
        <end position="203"/>
    </location>
</feature>
<evidence type="ECO:0000313" key="2">
    <source>
        <dbReference type="EMBL" id="KAK7957031.1"/>
    </source>
</evidence>
<feature type="compositionally biased region" description="Low complexity" evidence="1">
    <location>
        <begin position="422"/>
        <end position="454"/>
    </location>
</feature>
<dbReference type="GeneID" id="92075537"/>
<feature type="region of interest" description="Disordered" evidence="1">
    <location>
        <begin position="79"/>
        <end position="114"/>
    </location>
</feature>
<feature type="compositionally biased region" description="Pro residues" evidence="1">
    <location>
        <begin position="147"/>
        <end position="156"/>
    </location>
</feature>
<dbReference type="Proteomes" id="UP001391051">
    <property type="component" value="Unassembled WGS sequence"/>
</dbReference>
<feature type="compositionally biased region" description="Pro residues" evidence="1">
    <location>
        <begin position="464"/>
        <end position="480"/>
    </location>
</feature>
<gene>
    <name evidence="2" type="ORF">PG986_006253</name>
</gene>
<evidence type="ECO:0000313" key="3">
    <source>
        <dbReference type="Proteomes" id="UP001391051"/>
    </source>
</evidence>
<feature type="compositionally biased region" description="Low complexity" evidence="1">
    <location>
        <begin position="302"/>
        <end position="319"/>
    </location>
</feature>
<evidence type="ECO:0000256" key="1">
    <source>
        <dbReference type="SAM" id="MobiDB-lite"/>
    </source>
</evidence>
<organism evidence="2 3">
    <name type="scientific">Apiospora aurea</name>
    <dbReference type="NCBI Taxonomy" id="335848"/>
    <lineage>
        <taxon>Eukaryota</taxon>
        <taxon>Fungi</taxon>
        <taxon>Dikarya</taxon>
        <taxon>Ascomycota</taxon>
        <taxon>Pezizomycotina</taxon>
        <taxon>Sordariomycetes</taxon>
        <taxon>Xylariomycetidae</taxon>
        <taxon>Amphisphaeriales</taxon>
        <taxon>Apiosporaceae</taxon>
        <taxon>Apiospora</taxon>
    </lineage>
</organism>
<feature type="compositionally biased region" description="Pro residues" evidence="1">
    <location>
        <begin position="408"/>
        <end position="421"/>
    </location>
</feature>
<feature type="compositionally biased region" description="Pro residues" evidence="1">
    <location>
        <begin position="269"/>
        <end position="287"/>
    </location>
</feature>
<keyword evidence="3" id="KW-1185">Reference proteome</keyword>
<feature type="region of interest" description="Disordered" evidence="1">
    <location>
        <begin position="138"/>
        <end position="232"/>
    </location>
</feature>
<dbReference type="EMBL" id="JAQQWE010000004">
    <property type="protein sequence ID" value="KAK7957031.1"/>
    <property type="molecule type" value="Genomic_DNA"/>
</dbReference>
<comment type="caution">
    <text evidence="2">The sequence shown here is derived from an EMBL/GenBank/DDBJ whole genome shotgun (WGS) entry which is preliminary data.</text>
</comment>
<sequence length="527" mass="58909">MSGSPAFDGWDVPGVQRLARIAWTPNQVNTLIICILLRGELSIDDDGELSMAPRSWDFVMAEFALRALDPWPSRYVERGTGDARPADSEWSSKAVAKWHQPPEEDSRDTRIERGRVIRTNGRAVFTDAAAYQAVNQQWQQQNNPPGQQYPPNPRPPGRIIYVAGTGGQQQPQQQPGNQSPPYQINSPPQQFQQPPAMFGQPGAMPYGAELHPGYNWGNPRSPQNAEERAWQQEQQRFIDEVRRLHRDHEVAERLAWLERQQREQSRSQSPPPPPQQQFQYPPPPSPFAPVGQGNSPGPQTPPYQQQPQQQQQQHSPFSQFMNGMQQAPQWPPNGFAGNGGAVPGQLPVSPGRAPPPGQFSPIYMGNGNGSPGQGQQLYAAMNAGMPYPMQPLPSPVNPALIDPRLSLSPPPFQLSPPPPIQPQQNPFQQQQQQQQLQQQQQQQQQFYPQQPLFQVPNPGWYFNPPQPQVQPQVQPQPPPFNTWGQAWANAGAQSPAYVAPVNQQPQRTPPPQFDPMLNGENIYDVTP</sequence>
<feature type="compositionally biased region" description="Basic and acidic residues" evidence="1">
    <location>
        <begin position="100"/>
        <end position="114"/>
    </location>
</feature>